<name>A0ACD3AS48_9AGAR</name>
<organism evidence="1 2">
    <name type="scientific">Pluteus cervinus</name>
    <dbReference type="NCBI Taxonomy" id="181527"/>
    <lineage>
        <taxon>Eukaryota</taxon>
        <taxon>Fungi</taxon>
        <taxon>Dikarya</taxon>
        <taxon>Basidiomycota</taxon>
        <taxon>Agaricomycotina</taxon>
        <taxon>Agaricomycetes</taxon>
        <taxon>Agaricomycetidae</taxon>
        <taxon>Agaricales</taxon>
        <taxon>Pluteineae</taxon>
        <taxon>Pluteaceae</taxon>
        <taxon>Pluteus</taxon>
    </lineage>
</organism>
<reference evidence="1 2" key="1">
    <citation type="journal article" date="2019" name="Nat. Ecol. Evol.">
        <title>Megaphylogeny resolves global patterns of mushroom evolution.</title>
        <authorList>
            <person name="Varga T."/>
            <person name="Krizsan K."/>
            <person name="Foldi C."/>
            <person name="Dima B."/>
            <person name="Sanchez-Garcia M."/>
            <person name="Sanchez-Ramirez S."/>
            <person name="Szollosi G.J."/>
            <person name="Szarkandi J.G."/>
            <person name="Papp V."/>
            <person name="Albert L."/>
            <person name="Andreopoulos W."/>
            <person name="Angelini C."/>
            <person name="Antonin V."/>
            <person name="Barry K.W."/>
            <person name="Bougher N.L."/>
            <person name="Buchanan P."/>
            <person name="Buyck B."/>
            <person name="Bense V."/>
            <person name="Catcheside P."/>
            <person name="Chovatia M."/>
            <person name="Cooper J."/>
            <person name="Damon W."/>
            <person name="Desjardin D."/>
            <person name="Finy P."/>
            <person name="Geml J."/>
            <person name="Haridas S."/>
            <person name="Hughes K."/>
            <person name="Justo A."/>
            <person name="Karasinski D."/>
            <person name="Kautmanova I."/>
            <person name="Kiss B."/>
            <person name="Kocsube S."/>
            <person name="Kotiranta H."/>
            <person name="LaButti K.M."/>
            <person name="Lechner B.E."/>
            <person name="Liimatainen K."/>
            <person name="Lipzen A."/>
            <person name="Lukacs Z."/>
            <person name="Mihaltcheva S."/>
            <person name="Morgado L.N."/>
            <person name="Niskanen T."/>
            <person name="Noordeloos M.E."/>
            <person name="Ohm R.A."/>
            <person name="Ortiz-Santana B."/>
            <person name="Ovrebo C."/>
            <person name="Racz N."/>
            <person name="Riley R."/>
            <person name="Savchenko A."/>
            <person name="Shiryaev A."/>
            <person name="Soop K."/>
            <person name="Spirin V."/>
            <person name="Szebenyi C."/>
            <person name="Tomsovsky M."/>
            <person name="Tulloss R.E."/>
            <person name="Uehling J."/>
            <person name="Grigoriev I.V."/>
            <person name="Vagvolgyi C."/>
            <person name="Papp T."/>
            <person name="Martin F.M."/>
            <person name="Miettinen O."/>
            <person name="Hibbett D.S."/>
            <person name="Nagy L.G."/>
        </authorList>
    </citation>
    <scope>NUCLEOTIDE SEQUENCE [LARGE SCALE GENOMIC DNA]</scope>
    <source>
        <strain evidence="1 2">NL-1719</strain>
    </source>
</reference>
<dbReference type="EMBL" id="ML208354">
    <property type="protein sequence ID" value="TFK68330.1"/>
    <property type="molecule type" value="Genomic_DNA"/>
</dbReference>
<accession>A0ACD3AS48</accession>
<dbReference type="Proteomes" id="UP000308600">
    <property type="component" value="Unassembled WGS sequence"/>
</dbReference>
<keyword evidence="2" id="KW-1185">Reference proteome</keyword>
<evidence type="ECO:0000313" key="2">
    <source>
        <dbReference type="Proteomes" id="UP000308600"/>
    </source>
</evidence>
<sequence>MTEEQRANVQERKRINATLTLEKMIADEPYTDLPYQYRAATSFKHKPPEFSRGFKFTEQEISDYAISKKIVLPQDSGTSSIPIVFSCHIIRLLGGSVNMAIGTSGKHEGGHILLAMYTNSGTTMPQEEIDKTVAWFKDEFNKEPRWYITEDSYSLESGKQDFKIPERLIWGD</sequence>
<gene>
    <name evidence="1" type="ORF">BDN72DRAFT_841907</name>
</gene>
<evidence type="ECO:0000313" key="1">
    <source>
        <dbReference type="EMBL" id="TFK68330.1"/>
    </source>
</evidence>
<proteinExistence type="predicted"/>
<protein>
    <submittedName>
        <fullName evidence="1">Uncharacterized protein</fullName>
    </submittedName>
</protein>